<dbReference type="PANTHER" id="PTHR24169:SF18">
    <property type="entry name" value="TRANSCRIPTION FACTOR RELB"/>
    <property type="match status" value="1"/>
</dbReference>
<dbReference type="AlphaFoldDB" id="A0A2I4CE90"/>
<dbReference type="InterPro" id="IPR000451">
    <property type="entry name" value="NFkB/Dor"/>
</dbReference>
<keyword evidence="2" id="KW-0805">Transcription regulation</keyword>
<dbReference type="Proteomes" id="UP000192220">
    <property type="component" value="Unplaced"/>
</dbReference>
<keyword evidence="5" id="KW-0804">Transcription</keyword>
<evidence type="ECO:0000256" key="1">
    <source>
        <dbReference type="ARBA" id="ARBA00004123"/>
    </source>
</evidence>
<dbReference type="CTD" id="5971"/>
<evidence type="ECO:0000313" key="9">
    <source>
        <dbReference type="Proteomes" id="UP000192220"/>
    </source>
</evidence>
<dbReference type="SMART" id="SM00429">
    <property type="entry name" value="IPT"/>
    <property type="match status" value="1"/>
</dbReference>
<dbReference type="PRINTS" id="PR00057">
    <property type="entry name" value="NFKBTNSCPFCT"/>
</dbReference>
<dbReference type="STRING" id="52670.A0A2I4CE90"/>
<evidence type="ECO:0000256" key="7">
    <source>
        <dbReference type="SAM" id="MobiDB-lite"/>
    </source>
</evidence>
<keyword evidence="3" id="KW-0090">Biological rhythms</keyword>
<feature type="region of interest" description="Disordered" evidence="7">
    <location>
        <begin position="1"/>
        <end position="25"/>
    </location>
</feature>
<dbReference type="InterPro" id="IPR013783">
    <property type="entry name" value="Ig-like_fold"/>
</dbReference>
<dbReference type="InterPro" id="IPR032397">
    <property type="entry name" value="RHD_dimer"/>
</dbReference>
<dbReference type="GO" id="GO:0000981">
    <property type="term" value="F:DNA-binding transcription factor activity, RNA polymerase II-specific"/>
    <property type="evidence" value="ECO:0007669"/>
    <property type="project" value="TreeGrafter"/>
</dbReference>
<dbReference type="InParanoid" id="A0A2I4CE90"/>
<dbReference type="GO" id="GO:0006954">
    <property type="term" value="P:inflammatory response"/>
    <property type="evidence" value="ECO:0007669"/>
    <property type="project" value="TreeGrafter"/>
</dbReference>
<dbReference type="GO" id="GO:0038061">
    <property type="term" value="P:non-canonical NF-kappaB signal transduction"/>
    <property type="evidence" value="ECO:0007669"/>
    <property type="project" value="TreeGrafter"/>
</dbReference>
<dbReference type="InterPro" id="IPR014756">
    <property type="entry name" value="Ig_E-set"/>
</dbReference>
<dbReference type="GO" id="GO:0030098">
    <property type="term" value="P:lymphocyte differentiation"/>
    <property type="evidence" value="ECO:0007669"/>
    <property type="project" value="UniProtKB-ARBA"/>
</dbReference>
<keyword evidence="4" id="KW-0010">Activator</keyword>
<name>A0A2I4CE90_AUSLI</name>
<dbReference type="Pfam" id="PF00554">
    <property type="entry name" value="RHD_DNA_bind"/>
    <property type="match status" value="1"/>
</dbReference>
<dbReference type="Pfam" id="PF16179">
    <property type="entry name" value="RHD_dimer"/>
    <property type="match status" value="1"/>
</dbReference>
<keyword evidence="6" id="KW-0539">Nucleus</keyword>
<dbReference type="GO" id="GO:0005634">
    <property type="term" value="C:nucleus"/>
    <property type="evidence" value="ECO:0007669"/>
    <property type="project" value="UniProtKB-SubCell"/>
</dbReference>
<accession>A0A2I4CE90</accession>
<dbReference type="SUPFAM" id="SSF81296">
    <property type="entry name" value="E set domains"/>
    <property type="match status" value="1"/>
</dbReference>
<dbReference type="InterPro" id="IPR002909">
    <property type="entry name" value="IPT_dom"/>
</dbReference>
<dbReference type="GO" id="GO:0045944">
    <property type="term" value="P:positive regulation of transcription by RNA polymerase II"/>
    <property type="evidence" value="ECO:0007669"/>
    <property type="project" value="TreeGrafter"/>
</dbReference>
<dbReference type="KEGG" id="alim:106527850"/>
<evidence type="ECO:0000256" key="2">
    <source>
        <dbReference type="ARBA" id="ARBA00023015"/>
    </source>
</evidence>
<dbReference type="GO" id="GO:0007249">
    <property type="term" value="P:canonical NF-kappaB signal transduction"/>
    <property type="evidence" value="ECO:0007669"/>
    <property type="project" value="TreeGrafter"/>
</dbReference>
<dbReference type="InterPro" id="IPR011539">
    <property type="entry name" value="RHD_DNA_bind_dom"/>
</dbReference>
<reference evidence="10" key="1">
    <citation type="submission" date="2025-08" db="UniProtKB">
        <authorList>
            <consortium name="RefSeq"/>
        </authorList>
    </citation>
    <scope>IDENTIFICATION</scope>
    <source>
        <strain evidence="10">Quisiro</strain>
        <tissue evidence="10">Liver</tissue>
    </source>
</reference>
<evidence type="ECO:0000313" key="10">
    <source>
        <dbReference type="RefSeq" id="XP_013878306.1"/>
    </source>
</evidence>
<dbReference type="OrthoDB" id="7881762at2759"/>
<dbReference type="InterPro" id="IPR008967">
    <property type="entry name" value="p53-like_TF_DNA-bd_sf"/>
</dbReference>
<feature type="domain" description="RHD" evidence="8">
    <location>
        <begin position="147"/>
        <end position="327"/>
    </location>
</feature>
<dbReference type="GO" id="GO:0045087">
    <property type="term" value="P:innate immune response"/>
    <property type="evidence" value="ECO:0007669"/>
    <property type="project" value="TreeGrafter"/>
</dbReference>
<comment type="subcellular location">
    <subcellularLocation>
        <location evidence="1">Nucleus</location>
    </subcellularLocation>
</comment>
<evidence type="ECO:0000256" key="5">
    <source>
        <dbReference type="ARBA" id="ARBA00023163"/>
    </source>
</evidence>
<dbReference type="PANTHER" id="PTHR24169">
    <property type="entry name" value="NUCLEAR FACTOR NF-KAPPA-B PROTEIN"/>
    <property type="match status" value="1"/>
</dbReference>
<dbReference type="Gene3D" id="2.60.40.10">
    <property type="entry name" value="Immunoglobulins"/>
    <property type="match status" value="1"/>
</dbReference>
<dbReference type="SUPFAM" id="SSF49417">
    <property type="entry name" value="p53-like transcription factors"/>
    <property type="match status" value="1"/>
</dbReference>
<dbReference type="InterPro" id="IPR030492">
    <property type="entry name" value="RHD_CS"/>
</dbReference>
<dbReference type="GO" id="GO:0000978">
    <property type="term" value="F:RNA polymerase II cis-regulatory region sequence-specific DNA binding"/>
    <property type="evidence" value="ECO:0007669"/>
    <property type="project" value="TreeGrafter"/>
</dbReference>
<dbReference type="GO" id="GO:0034097">
    <property type="term" value="P:response to cytokine"/>
    <property type="evidence" value="ECO:0007669"/>
    <property type="project" value="TreeGrafter"/>
</dbReference>
<dbReference type="GO" id="GO:0048511">
    <property type="term" value="P:rhythmic process"/>
    <property type="evidence" value="ECO:0007669"/>
    <property type="project" value="UniProtKB-KW"/>
</dbReference>
<dbReference type="GO" id="GO:0007399">
    <property type="term" value="P:nervous system development"/>
    <property type="evidence" value="ECO:0007669"/>
    <property type="project" value="UniProtKB-ARBA"/>
</dbReference>
<dbReference type="FunFam" id="2.60.40.10:FF:000046">
    <property type="entry name" value="Nuclear factor NF-kappa-B p105 subunit"/>
    <property type="match status" value="1"/>
</dbReference>
<dbReference type="GO" id="GO:0005829">
    <property type="term" value="C:cytosol"/>
    <property type="evidence" value="ECO:0007669"/>
    <property type="project" value="UniProtKB-ARBA"/>
</dbReference>
<dbReference type="FunFam" id="2.60.40.340:FF:000005">
    <property type="entry name" value="RELB proto-oncogene, NF-kB subunit"/>
    <property type="match status" value="1"/>
</dbReference>
<dbReference type="RefSeq" id="XP_013878306.1">
    <property type="nucleotide sequence ID" value="XM_014022852.1"/>
</dbReference>
<dbReference type="PROSITE" id="PS01204">
    <property type="entry name" value="REL_1"/>
    <property type="match status" value="1"/>
</dbReference>
<organism evidence="9 10">
    <name type="scientific">Austrofundulus limnaeus</name>
    <name type="common">Annual killifish</name>
    <dbReference type="NCBI Taxonomy" id="52670"/>
    <lineage>
        <taxon>Eukaryota</taxon>
        <taxon>Metazoa</taxon>
        <taxon>Chordata</taxon>
        <taxon>Craniata</taxon>
        <taxon>Vertebrata</taxon>
        <taxon>Euteleostomi</taxon>
        <taxon>Actinopterygii</taxon>
        <taxon>Neopterygii</taxon>
        <taxon>Teleostei</taxon>
        <taxon>Neoteleostei</taxon>
        <taxon>Acanthomorphata</taxon>
        <taxon>Ovalentaria</taxon>
        <taxon>Atherinomorphae</taxon>
        <taxon>Cyprinodontiformes</taxon>
        <taxon>Rivulidae</taxon>
        <taxon>Austrofundulus</taxon>
    </lineage>
</organism>
<sequence>MKDMDVFNGTSEEPTPSPGMTDARSHLFPSLDLIEELIKEQNELQLPGPPPAPRDLFDPDTFRQNHRMVPQNPLTSSHPVLVPRGTSCKPSFLLHPRTVGCSKDMSSFHPLHVASSDRGRASSCLLAQKSPVSTQSQGGTEMLEKILENPRLVVVEEPKDRGMRFRYQCEGRSAGSIMGASSTDNNKTQPTIEIQGPIDGLKKATVTVSLVSKDVPHRPHPHCLVGKDCPVDSGICVVSINPHANRSHSFANLGIQCVRRKELDVSLQKRRSQNIDPFQTGFSKGIEDIDMNSVRLCFQCELEWEDGRKDSLSPVISKPIYDKKATTTSELKIYNLNTYRGTCRGKTEVYMLCDKVQKDDIEILFRLGSWKANGEFAQTDVHRQVAIVFKTPPYEDQSVTEDVEVNVVLRRISDQMESEPVSFTYTPVCLDPYGVKRKGTKKNNMLTSEKSCGTETTPPLPSFFHQTPNVMSSGENQLEKYPQGVCLDEVIINQLLELPELLNALSDSSLPCTPGLDTSAIFDDLDMSFNQNFSNFQQDLAHINDIQFNMLVNENQNPQAERQDGVLQVKTEEEQ</sequence>
<evidence type="ECO:0000256" key="3">
    <source>
        <dbReference type="ARBA" id="ARBA00023108"/>
    </source>
</evidence>
<gene>
    <name evidence="10" type="primary">relb</name>
</gene>
<dbReference type="InterPro" id="IPR037059">
    <property type="entry name" value="RHD_DNA_bind_dom_sf"/>
</dbReference>
<dbReference type="GO" id="GO:0033554">
    <property type="term" value="P:cellular response to stress"/>
    <property type="evidence" value="ECO:0007669"/>
    <property type="project" value="TreeGrafter"/>
</dbReference>
<protein>
    <submittedName>
        <fullName evidence="10">Transcription factor p65 isoform X1</fullName>
    </submittedName>
</protein>
<evidence type="ECO:0000259" key="8">
    <source>
        <dbReference type="PROSITE" id="PS50254"/>
    </source>
</evidence>
<dbReference type="Gene3D" id="2.60.40.340">
    <property type="entry name" value="Rel homology domain (RHD), DNA-binding domain"/>
    <property type="match status" value="1"/>
</dbReference>
<keyword evidence="9" id="KW-1185">Reference proteome</keyword>
<dbReference type="PROSITE" id="PS50254">
    <property type="entry name" value="REL_2"/>
    <property type="match status" value="1"/>
</dbReference>
<evidence type="ECO:0000256" key="6">
    <source>
        <dbReference type="ARBA" id="ARBA00023242"/>
    </source>
</evidence>
<proteinExistence type="predicted"/>
<evidence type="ECO:0000256" key="4">
    <source>
        <dbReference type="ARBA" id="ARBA00023159"/>
    </source>
</evidence>